<gene>
    <name evidence="9" type="ORF">ACJ41P_30600</name>
</gene>
<evidence type="ECO:0000259" key="8">
    <source>
        <dbReference type="PROSITE" id="PS50893"/>
    </source>
</evidence>
<evidence type="ECO:0000313" key="9">
    <source>
        <dbReference type="EMBL" id="MFL7905511.1"/>
    </source>
</evidence>
<comment type="subcellular location">
    <subcellularLocation>
        <location evidence="1">Cell inner membrane</location>
        <topology evidence="1">Peripheral membrane protein</topology>
    </subcellularLocation>
</comment>
<evidence type="ECO:0000256" key="7">
    <source>
        <dbReference type="ARBA" id="ARBA00023136"/>
    </source>
</evidence>
<evidence type="ECO:0000256" key="6">
    <source>
        <dbReference type="ARBA" id="ARBA00022840"/>
    </source>
</evidence>
<evidence type="ECO:0000256" key="2">
    <source>
        <dbReference type="ARBA" id="ARBA00005417"/>
    </source>
</evidence>
<feature type="domain" description="ABC transporter" evidence="8">
    <location>
        <begin position="4"/>
        <end position="255"/>
    </location>
</feature>
<comment type="similarity">
    <text evidence="2">Belongs to the ABC transporter superfamily.</text>
</comment>
<evidence type="ECO:0000256" key="4">
    <source>
        <dbReference type="ARBA" id="ARBA00022475"/>
    </source>
</evidence>
<evidence type="ECO:0000256" key="3">
    <source>
        <dbReference type="ARBA" id="ARBA00022448"/>
    </source>
</evidence>
<dbReference type="Pfam" id="PF08352">
    <property type="entry name" value="oligo_HPY"/>
    <property type="match status" value="1"/>
</dbReference>
<name>A0ABW8VGR7_9PROT</name>
<reference evidence="9 10" key="1">
    <citation type="submission" date="2024-11" db="EMBL/GenBank/DDBJ databases">
        <title>Draft genome sequences of two bacteria associated to sugarcane roots in Colombia.</title>
        <authorList>
            <person name="Pardo-Diaz S."/>
            <person name="Masmela-Mendoza J."/>
            <person name="Delgadillo-Duran P."/>
            <person name="Bautista E.J."/>
            <person name="Rojas-Tapias D.F."/>
        </authorList>
    </citation>
    <scope>NUCLEOTIDE SEQUENCE [LARGE SCALE GENOMIC DNA]</scope>
    <source>
        <strain evidence="9 10">Ap18</strain>
    </source>
</reference>
<evidence type="ECO:0000256" key="1">
    <source>
        <dbReference type="ARBA" id="ARBA00004417"/>
    </source>
</evidence>
<dbReference type="InterPro" id="IPR027417">
    <property type="entry name" value="P-loop_NTPase"/>
</dbReference>
<accession>A0ABW8VGR7</accession>
<dbReference type="RefSeq" id="WP_407825804.1">
    <property type="nucleotide sequence ID" value="NZ_JBJLSN010000083.1"/>
</dbReference>
<dbReference type="PANTHER" id="PTHR43297:SF2">
    <property type="entry name" value="DIPEPTIDE TRANSPORT ATP-BINDING PROTEIN DPPD"/>
    <property type="match status" value="1"/>
</dbReference>
<protein>
    <submittedName>
        <fullName evidence="9">ABC transporter ATP-binding protein</fullName>
    </submittedName>
</protein>
<dbReference type="PANTHER" id="PTHR43297">
    <property type="entry name" value="OLIGOPEPTIDE TRANSPORT ATP-BINDING PROTEIN APPD"/>
    <property type="match status" value="1"/>
</dbReference>
<dbReference type="Pfam" id="PF00005">
    <property type="entry name" value="ABC_tran"/>
    <property type="match status" value="1"/>
</dbReference>
<evidence type="ECO:0000256" key="5">
    <source>
        <dbReference type="ARBA" id="ARBA00022741"/>
    </source>
</evidence>
<dbReference type="EMBL" id="JBJLSN010000083">
    <property type="protein sequence ID" value="MFL7905511.1"/>
    <property type="molecule type" value="Genomic_DNA"/>
</dbReference>
<evidence type="ECO:0000313" key="10">
    <source>
        <dbReference type="Proteomes" id="UP001628281"/>
    </source>
</evidence>
<dbReference type="InterPro" id="IPR003593">
    <property type="entry name" value="AAA+_ATPase"/>
</dbReference>
<dbReference type="InterPro" id="IPR050388">
    <property type="entry name" value="ABC_Ni/Peptide_Import"/>
</dbReference>
<dbReference type="PROSITE" id="PS50893">
    <property type="entry name" value="ABC_TRANSPORTER_2"/>
    <property type="match status" value="1"/>
</dbReference>
<dbReference type="SMART" id="SM00382">
    <property type="entry name" value="AAA"/>
    <property type="match status" value="1"/>
</dbReference>
<keyword evidence="10" id="KW-1185">Reference proteome</keyword>
<keyword evidence="3" id="KW-0813">Transport</keyword>
<dbReference type="Gene3D" id="3.40.50.300">
    <property type="entry name" value="P-loop containing nucleotide triphosphate hydrolases"/>
    <property type="match status" value="1"/>
</dbReference>
<organism evidence="9 10">
    <name type="scientific">Azospirillum argentinense</name>
    <dbReference type="NCBI Taxonomy" id="2970906"/>
    <lineage>
        <taxon>Bacteria</taxon>
        <taxon>Pseudomonadati</taxon>
        <taxon>Pseudomonadota</taxon>
        <taxon>Alphaproteobacteria</taxon>
        <taxon>Rhodospirillales</taxon>
        <taxon>Azospirillaceae</taxon>
        <taxon>Azospirillum</taxon>
    </lineage>
</organism>
<keyword evidence="5" id="KW-0547">Nucleotide-binding</keyword>
<dbReference type="SUPFAM" id="SSF52540">
    <property type="entry name" value="P-loop containing nucleoside triphosphate hydrolases"/>
    <property type="match status" value="1"/>
</dbReference>
<keyword evidence="6 9" id="KW-0067">ATP-binding</keyword>
<keyword evidence="4" id="KW-1003">Cell membrane</keyword>
<dbReference type="Proteomes" id="UP001628281">
    <property type="component" value="Unassembled WGS sequence"/>
</dbReference>
<dbReference type="InterPro" id="IPR003439">
    <property type="entry name" value="ABC_transporter-like_ATP-bd"/>
</dbReference>
<dbReference type="InterPro" id="IPR013563">
    <property type="entry name" value="Oligopep_ABC_C"/>
</dbReference>
<proteinExistence type="inferred from homology"/>
<keyword evidence="7" id="KW-0472">Membrane</keyword>
<dbReference type="PROSITE" id="PS00211">
    <property type="entry name" value="ABC_TRANSPORTER_1"/>
    <property type="match status" value="1"/>
</dbReference>
<dbReference type="GO" id="GO:0005524">
    <property type="term" value="F:ATP binding"/>
    <property type="evidence" value="ECO:0007669"/>
    <property type="project" value="UniProtKB-KW"/>
</dbReference>
<dbReference type="NCBIfam" id="TIGR01727">
    <property type="entry name" value="oligo_HPY"/>
    <property type="match status" value="1"/>
</dbReference>
<sequence>MPVLDVQGLETTLFTRAGALKAVDGLSFSVEAGETVAIVGESGCGKSLTALSVMRLLPDPPARITGGRVLLDGRDLAALPERAMMAVRGRDVSMIFQDPMSSLNPVQTVGRQLVEVIRAHTGLSRRAAADRALELLDLVRIPDARGRFDEYPHRLSGGMCQRVMIAIAIACRPRVLIADEPTTALDVTIQAQVLDLLKRLQDEVGMAMLVISHDLGVVAETASRVIVMYAGRKVEEAPVEALFDAPLHPYTQGLLAATPNPDAPPHRLAEIPGMVPGLNELPQGCAFAPRCPRATTRCRVERPALHVPAAGRQVACFAVEEEGTIHAAAVSA</sequence>
<comment type="caution">
    <text evidence="9">The sequence shown here is derived from an EMBL/GenBank/DDBJ whole genome shotgun (WGS) entry which is preliminary data.</text>
</comment>
<dbReference type="CDD" id="cd03257">
    <property type="entry name" value="ABC_NikE_OppD_transporters"/>
    <property type="match status" value="1"/>
</dbReference>
<dbReference type="InterPro" id="IPR017871">
    <property type="entry name" value="ABC_transporter-like_CS"/>
</dbReference>